<dbReference type="AlphaFoldDB" id="Q6ZEH5"/>
<dbReference type="PhylomeDB" id="Q6ZEH5"/>
<protein>
    <submittedName>
        <fullName evidence="3">Slr7023 protein</fullName>
    </submittedName>
</protein>
<organism evidence="3 4">
    <name type="scientific">Synechocystis sp. (strain ATCC 27184 / PCC 6803 / Kazusa)</name>
    <dbReference type="NCBI Taxonomy" id="1111708"/>
    <lineage>
        <taxon>Bacteria</taxon>
        <taxon>Bacillati</taxon>
        <taxon>Cyanobacteriota</taxon>
        <taxon>Cyanophyceae</taxon>
        <taxon>Synechococcales</taxon>
        <taxon>Merismopediaceae</taxon>
        <taxon>Synechocystis</taxon>
    </lineage>
</organism>
<dbReference type="InterPro" id="IPR004830">
    <property type="entry name" value="LRR_variant"/>
</dbReference>
<dbReference type="EMBL" id="AP004311">
    <property type="protein sequence ID" value="BAD01925.1"/>
    <property type="molecule type" value="Genomic_DNA"/>
</dbReference>
<dbReference type="Gene3D" id="1.25.10.10">
    <property type="entry name" value="Leucine-rich Repeat Variant"/>
    <property type="match status" value="3"/>
</dbReference>
<dbReference type="InterPro" id="IPR016024">
    <property type="entry name" value="ARM-type_fold"/>
</dbReference>
<dbReference type="Proteomes" id="UP000001425">
    <property type="component" value="Plasmid pSYSA"/>
</dbReference>
<keyword evidence="4" id="KW-1185">Reference proteome</keyword>
<keyword evidence="1" id="KW-0042">Antenna complex</keyword>
<dbReference type="Pfam" id="PF01816">
    <property type="entry name" value="LRV"/>
    <property type="match status" value="3"/>
</dbReference>
<name>Q6ZEH5_SYNY3</name>
<evidence type="ECO:0000313" key="4">
    <source>
        <dbReference type="Proteomes" id="UP000001425"/>
    </source>
</evidence>
<geneLocation type="plasmid" evidence="3 4">
    <name>pSYSA</name>
</geneLocation>
<sequence>MPKLKKLTPKAEAQSESTSLDRLRELAQDPKLAKLVAANYMAPPDLLEELSHTSDKPLLKALVSNPNTPTEVLLKLGSLFPEQLLDNPVFDILLIENPNLLSEFPKSSLNSLLKREVAPVSFLRWAATNGDENTLQSLLINPNVPAEVVQGLTEHGDWDVVIAAKLHVNSGVEVEPSWEEQGLKRRVPEKENERVTDFFRYFWPELKDLVCLNYWIRRRIASHPNCPVDVLAQLALDDDLDVRICVAKNPNCPVELRLKLLTQLALDDGCWVRICVAENPNCPVDVLTQFALDNNSYVRRDVASNLNCPVEVLTQLALDDDYRVRRDVASNPNCPVDVLTQLALDNNSDVRIGITLNLNCPVDVLTQLALDNNSDVRIGITLNPNCPVELRLKLLTQLALDNNSDVRIDVTLNPNCPVEVLTQLALDDSYVRRGIALNLNCPVEVLTQLALDNNSDVRRGVASNPNCPVEVLTQLALDNNSDVRRGVASNPNCPVEVLTQLALDNNSDVRRGVASNPNCPVEVLTQLALDNNSDVRRGVASNLNCPPADLIVDSFLEQFTKSSIPTYPRLIAFRSPHCPTGALAKNYRSRDWLERCAIAEHPKTPDATLQKLLLDGNRLVRQKAQANLEQRQNIIPED</sequence>
<keyword evidence="2" id="KW-0605">Phycobilisome</keyword>
<dbReference type="InParanoid" id="Q6ZEH5"/>
<dbReference type="IntAct" id="Q6ZEH5">
    <property type="interactions" value="1"/>
</dbReference>
<proteinExistence type="predicted"/>
<accession>Q6ZEH5</accession>
<dbReference type="InterPro" id="IPR011989">
    <property type="entry name" value="ARM-like"/>
</dbReference>
<dbReference type="EnsemblBacteria" id="BAD01925">
    <property type="protein sequence ID" value="BAD01925"/>
    <property type="gene ID" value="BAD01925"/>
</dbReference>
<dbReference type="GO" id="GO:0030089">
    <property type="term" value="C:phycobilisome"/>
    <property type="evidence" value="ECO:0007669"/>
    <property type="project" value="UniProtKB-KW"/>
</dbReference>
<reference evidence="3 4" key="1">
    <citation type="journal article" date="2003" name="DNA Res.">
        <title>Structural analysis of four large plasmids harboring in a unicellular cyanobacterium, Synechocystis sp. PCC 6803.</title>
        <authorList>
            <person name="Kaneko T."/>
            <person name="Nakamura Y."/>
            <person name="Sasamoto S."/>
            <person name="Watanabe A."/>
            <person name="Kohara M."/>
            <person name="Matsumoto M."/>
            <person name="Shimpo S."/>
            <person name="Yamada M."/>
            <person name="Tabata S."/>
        </authorList>
    </citation>
    <scope>NUCLEOTIDE SEQUENCE [LARGE SCALE GENOMIC DNA]</scope>
    <source>
        <strain evidence="4">ATCC 27184 / PCC 6803 / Kazusa</strain>
    </source>
</reference>
<evidence type="ECO:0000313" key="3">
    <source>
        <dbReference type="EMBL" id="BAD01925.1"/>
    </source>
</evidence>
<evidence type="ECO:0000256" key="2">
    <source>
        <dbReference type="ARBA" id="ARBA00022738"/>
    </source>
</evidence>
<evidence type="ECO:0000256" key="1">
    <source>
        <dbReference type="ARBA" id="ARBA00022549"/>
    </source>
</evidence>
<keyword evidence="3" id="KW-0614">Plasmid</keyword>
<dbReference type="KEGG" id="syn:slr7023"/>
<gene>
    <name evidence="3" type="ordered locus">slr7023</name>
</gene>
<dbReference type="SUPFAM" id="SSF48371">
    <property type="entry name" value="ARM repeat"/>
    <property type="match status" value="2"/>
</dbReference>